<feature type="non-terminal residue" evidence="1">
    <location>
        <position position="28"/>
    </location>
</feature>
<protein>
    <submittedName>
        <fullName evidence="1">Uncharacterized protein</fullName>
    </submittedName>
</protein>
<sequence length="28" mass="3088">MELVVNGGIDTKSVLKIVEEYQVPPLSE</sequence>
<gene>
    <name evidence="1" type="ORF">OVN521_LOCUS13929</name>
</gene>
<comment type="caution">
    <text evidence="1">The sequence shown here is derived from an EMBL/GenBank/DDBJ whole genome shotgun (WGS) entry which is preliminary data.</text>
</comment>
<evidence type="ECO:0000313" key="2">
    <source>
        <dbReference type="Proteomes" id="UP000663866"/>
    </source>
</evidence>
<name>A0A819MKD5_9BILA</name>
<evidence type="ECO:0000313" key="1">
    <source>
        <dbReference type="EMBL" id="CAF3980994.1"/>
    </source>
</evidence>
<dbReference type="Proteomes" id="UP000663866">
    <property type="component" value="Unassembled WGS sequence"/>
</dbReference>
<reference evidence="1" key="1">
    <citation type="submission" date="2021-02" db="EMBL/GenBank/DDBJ databases">
        <authorList>
            <person name="Nowell W R."/>
        </authorList>
    </citation>
    <scope>NUCLEOTIDE SEQUENCE</scope>
</reference>
<accession>A0A819MKD5</accession>
<dbReference type="AlphaFoldDB" id="A0A819MKD5"/>
<dbReference type="EMBL" id="CAJOBG010002070">
    <property type="protein sequence ID" value="CAF3980994.1"/>
    <property type="molecule type" value="Genomic_DNA"/>
</dbReference>
<proteinExistence type="predicted"/>
<keyword evidence="2" id="KW-1185">Reference proteome</keyword>
<organism evidence="1 2">
    <name type="scientific">Rotaria magnacalcarata</name>
    <dbReference type="NCBI Taxonomy" id="392030"/>
    <lineage>
        <taxon>Eukaryota</taxon>
        <taxon>Metazoa</taxon>
        <taxon>Spiralia</taxon>
        <taxon>Gnathifera</taxon>
        <taxon>Rotifera</taxon>
        <taxon>Eurotatoria</taxon>
        <taxon>Bdelloidea</taxon>
        <taxon>Philodinida</taxon>
        <taxon>Philodinidae</taxon>
        <taxon>Rotaria</taxon>
    </lineage>
</organism>